<keyword evidence="2" id="KW-1185">Reference proteome</keyword>
<evidence type="ECO:0000313" key="1">
    <source>
        <dbReference type="EMBL" id="KAJ1215917.1"/>
    </source>
</evidence>
<dbReference type="EMBL" id="JANPWB010000001">
    <property type="protein sequence ID" value="KAJ1215917.1"/>
    <property type="molecule type" value="Genomic_DNA"/>
</dbReference>
<accession>A0AAV7WPB0</accession>
<comment type="caution">
    <text evidence="1">The sequence shown here is derived from an EMBL/GenBank/DDBJ whole genome shotgun (WGS) entry which is preliminary data.</text>
</comment>
<dbReference type="AlphaFoldDB" id="A0AAV7WPB0"/>
<organism evidence="1 2">
    <name type="scientific">Pleurodeles waltl</name>
    <name type="common">Iberian ribbed newt</name>
    <dbReference type="NCBI Taxonomy" id="8319"/>
    <lineage>
        <taxon>Eukaryota</taxon>
        <taxon>Metazoa</taxon>
        <taxon>Chordata</taxon>
        <taxon>Craniata</taxon>
        <taxon>Vertebrata</taxon>
        <taxon>Euteleostomi</taxon>
        <taxon>Amphibia</taxon>
        <taxon>Batrachia</taxon>
        <taxon>Caudata</taxon>
        <taxon>Salamandroidea</taxon>
        <taxon>Salamandridae</taxon>
        <taxon>Pleurodelinae</taxon>
        <taxon>Pleurodeles</taxon>
    </lineage>
</organism>
<dbReference type="Proteomes" id="UP001066276">
    <property type="component" value="Chromosome 1_1"/>
</dbReference>
<name>A0AAV7WPB0_PLEWA</name>
<gene>
    <name evidence="1" type="ORF">NDU88_003523</name>
</gene>
<reference evidence="1" key="1">
    <citation type="journal article" date="2022" name="bioRxiv">
        <title>Sequencing and chromosome-scale assembly of the giantPleurodeles waltlgenome.</title>
        <authorList>
            <person name="Brown T."/>
            <person name="Elewa A."/>
            <person name="Iarovenko S."/>
            <person name="Subramanian E."/>
            <person name="Araus A.J."/>
            <person name="Petzold A."/>
            <person name="Susuki M."/>
            <person name="Suzuki K.-i.T."/>
            <person name="Hayashi T."/>
            <person name="Toyoda A."/>
            <person name="Oliveira C."/>
            <person name="Osipova E."/>
            <person name="Leigh N.D."/>
            <person name="Simon A."/>
            <person name="Yun M.H."/>
        </authorList>
    </citation>
    <scope>NUCLEOTIDE SEQUENCE</scope>
    <source>
        <strain evidence="1">20211129_DDA</strain>
        <tissue evidence="1">Liver</tissue>
    </source>
</reference>
<sequence>MAVAAVRAFFHLSGAALRARQEKEVVKNEECILRALGTLGASESCLLGMRIRAKQHIYIHRFADLAFIMYKRLIAMNWKASRVLELHKWRATTLRWAGTETRVLQALRDNGQARTGYDTWEELVTKLEIKNDERLP</sequence>
<protein>
    <submittedName>
        <fullName evidence="1">Uncharacterized protein</fullName>
    </submittedName>
</protein>
<evidence type="ECO:0000313" key="2">
    <source>
        <dbReference type="Proteomes" id="UP001066276"/>
    </source>
</evidence>
<proteinExistence type="predicted"/>